<dbReference type="Pfam" id="PF20174">
    <property type="entry name" value="DUF6540"/>
    <property type="match status" value="1"/>
</dbReference>
<dbReference type="OrthoDB" id="1658288at2759"/>
<proteinExistence type="predicted"/>
<name>A0A9W9N7M2_9EURO</name>
<gene>
    <name evidence="1" type="ORF">N7449_001906</name>
</gene>
<accession>A0A9W9N7M2</accession>
<evidence type="ECO:0000313" key="2">
    <source>
        <dbReference type="Proteomes" id="UP001150942"/>
    </source>
</evidence>
<organism evidence="1 2">
    <name type="scientific">Penicillium cf. viridicatum</name>
    <dbReference type="NCBI Taxonomy" id="2972119"/>
    <lineage>
        <taxon>Eukaryota</taxon>
        <taxon>Fungi</taxon>
        <taxon>Dikarya</taxon>
        <taxon>Ascomycota</taxon>
        <taxon>Pezizomycotina</taxon>
        <taxon>Eurotiomycetes</taxon>
        <taxon>Eurotiomycetidae</taxon>
        <taxon>Eurotiales</taxon>
        <taxon>Aspergillaceae</taxon>
        <taxon>Penicillium</taxon>
    </lineage>
</organism>
<comment type="caution">
    <text evidence="1">The sequence shown here is derived from an EMBL/GenBank/DDBJ whole genome shotgun (WGS) entry which is preliminary data.</text>
</comment>
<protein>
    <submittedName>
        <fullName evidence="1">Uncharacterized protein</fullName>
    </submittedName>
</protein>
<dbReference type="AlphaFoldDB" id="A0A9W9N7M2"/>
<reference evidence="1" key="2">
    <citation type="journal article" date="2023" name="IMA Fungus">
        <title>Comparative genomic study of the Penicillium genus elucidates a diverse pangenome and 15 lateral gene transfer events.</title>
        <authorList>
            <person name="Petersen C."/>
            <person name="Sorensen T."/>
            <person name="Nielsen M.R."/>
            <person name="Sondergaard T.E."/>
            <person name="Sorensen J.L."/>
            <person name="Fitzpatrick D.A."/>
            <person name="Frisvad J.C."/>
            <person name="Nielsen K.L."/>
        </authorList>
    </citation>
    <scope>NUCLEOTIDE SEQUENCE</scope>
    <source>
        <strain evidence="1">IBT 20477</strain>
    </source>
</reference>
<keyword evidence="2" id="KW-1185">Reference proteome</keyword>
<dbReference type="Proteomes" id="UP001150942">
    <property type="component" value="Unassembled WGS sequence"/>
</dbReference>
<dbReference type="InterPro" id="IPR046670">
    <property type="entry name" value="DUF6540"/>
</dbReference>
<reference evidence="1" key="1">
    <citation type="submission" date="2022-11" db="EMBL/GenBank/DDBJ databases">
        <authorList>
            <person name="Petersen C."/>
        </authorList>
    </citation>
    <scope>NUCLEOTIDE SEQUENCE</scope>
    <source>
        <strain evidence="1">IBT 20477</strain>
    </source>
</reference>
<evidence type="ECO:0000313" key="1">
    <source>
        <dbReference type="EMBL" id="KAJ5214737.1"/>
    </source>
</evidence>
<dbReference type="EMBL" id="JAPQKQ010000001">
    <property type="protein sequence ID" value="KAJ5214737.1"/>
    <property type="molecule type" value="Genomic_DNA"/>
</dbReference>
<sequence>MVETRRSHFISFFSESTRPYGLVVEYGNKNNLYHLYSQYTFQRAHFSIFVPSATNPDWGTKIHAVDAPMAGYVLEFKRHYNLSLNPHDQTFPIGRIHSSDIVDSPDAAPSMDSTRGEIKLAAQVSTPGITTSWHLSMMYCNIWIKLIYSNFQTTNKRCQEWTMEYVRHLVAKGLIDEEAI</sequence>